<evidence type="ECO:0000256" key="5">
    <source>
        <dbReference type="ARBA" id="ARBA00023163"/>
    </source>
</evidence>
<keyword evidence="3" id="KW-0731">Sigma factor</keyword>
<name>A0ABV9WCN7_9ACTN</name>
<feature type="domain" description="RNA polymerase sigma-70 region 2" evidence="6">
    <location>
        <begin position="35"/>
        <end position="103"/>
    </location>
</feature>
<reference evidence="9" key="1">
    <citation type="journal article" date="2019" name="Int. J. Syst. Evol. Microbiol.">
        <title>The Global Catalogue of Microorganisms (GCM) 10K type strain sequencing project: providing services to taxonomists for standard genome sequencing and annotation.</title>
        <authorList>
            <consortium name="The Broad Institute Genomics Platform"/>
            <consortium name="The Broad Institute Genome Sequencing Center for Infectious Disease"/>
            <person name="Wu L."/>
            <person name="Ma J."/>
        </authorList>
    </citation>
    <scope>NUCLEOTIDE SEQUENCE [LARGE SCALE GENOMIC DNA]</scope>
    <source>
        <strain evidence="9">CGMCC 4.7152</strain>
    </source>
</reference>
<evidence type="ECO:0000313" key="9">
    <source>
        <dbReference type="Proteomes" id="UP001595912"/>
    </source>
</evidence>
<evidence type="ECO:0000259" key="6">
    <source>
        <dbReference type="Pfam" id="PF04542"/>
    </source>
</evidence>
<dbReference type="EMBL" id="JBHSIU010000105">
    <property type="protein sequence ID" value="MFC5006521.1"/>
    <property type="molecule type" value="Genomic_DNA"/>
</dbReference>
<dbReference type="InterPro" id="IPR039425">
    <property type="entry name" value="RNA_pol_sigma-70-like"/>
</dbReference>
<evidence type="ECO:0000256" key="3">
    <source>
        <dbReference type="ARBA" id="ARBA00023082"/>
    </source>
</evidence>
<dbReference type="InterPro" id="IPR036388">
    <property type="entry name" value="WH-like_DNA-bd_sf"/>
</dbReference>
<dbReference type="Gene3D" id="1.10.1740.10">
    <property type="match status" value="1"/>
</dbReference>
<dbReference type="RefSeq" id="WP_380127147.1">
    <property type="nucleotide sequence ID" value="NZ_JBHSIU010000105.1"/>
</dbReference>
<dbReference type="PANTHER" id="PTHR43133:SF8">
    <property type="entry name" value="RNA POLYMERASE SIGMA FACTOR HI_1459-RELATED"/>
    <property type="match status" value="1"/>
</dbReference>
<evidence type="ECO:0000259" key="7">
    <source>
        <dbReference type="Pfam" id="PF08281"/>
    </source>
</evidence>
<dbReference type="NCBIfam" id="TIGR02937">
    <property type="entry name" value="sigma70-ECF"/>
    <property type="match status" value="1"/>
</dbReference>
<dbReference type="SUPFAM" id="SSF88659">
    <property type="entry name" value="Sigma3 and sigma4 domains of RNA polymerase sigma factors"/>
    <property type="match status" value="1"/>
</dbReference>
<dbReference type="Gene3D" id="1.10.10.10">
    <property type="entry name" value="Winged helix-like DNA-binding domain superfamily/Winged helix DNA-binding domain"/>
    <property type="match status" value="1"/>
</dbReference>
<sequence>MAEPGGAVWAPRQDPSDDELVMRSRTGDRHAFDSLARRHQQQMKAVCRRVTGNEQDASDALQDALTNAWLRIGAFDGRSHIATWLHRIAANAAIDEVRRRGRRPTPAVDTETSIVAPAPVEDAVTDRIALNWAIGKLAPQFRAAILLRGFHGLSYREIAELRNVPIDTAKSQISRGRRALLAFLQA</sequence>
<evidence type="ECO:0000256" key="1">
    <source>
        <dbReference type="ARBA" id="ARBA00010641"/>
    </source>
</evidence>
<dbReference type="Pfam" id="PF04542">
    <property type="entry name" value="Sigma70_r2"/>
    <property type="match status" value="1"/>
</dbReference>
<keyword evidence="5" id="KW-0804">Transcription</keyword>
<dbReference type="InterPro" id="IPR013324">
    <property type="entry name" value="RNA_pol_sigma_r3/r4-like"/>
</dbReference>
<protein>
    <submittedName>
        <fullName evidence="8">RNA polymerase sigma factor</fullName>
    </submittedName>
</protein>
<organism evidence="8 9">
    <name type="scientific">Dactylosporangium cerinum</name>
    <dbReference type="NCBI Taxonomy" id="1434730"/>
    <lineage>
        <taxon>Bacteria</taxon>
        <taxon>Bacillati</taxon>
        <taxon>Actinomycetota</taxon>
        <taxon>Actinomycetes</taxon>
        <taxon>Micromonosporales</taxon>
        <taxon>Micromonosporaceae</taxon>
        <taxon>Dactylosporangium</taxon>
    </lineage>
</organism>
<comment type="similarity">
    <text evidence="1">Belongs to the sigma-70 factor family. ECF subfamily.</text>
</comment>
<evidence type="ECO:0000256" key="4">
    <source>
        <dbReference type="ARBA" id="ARBA00023125"/>
    </source>
</evidence>
<keyword evidence="4" id="KW-0238">DNA-binding</keyword>
<dbReference type="InterPro" id="IPR014284">
    <property type="entry name" value="RNA_pol_sigma-70_dom"/>
</dbReference>
<dbReference type="Proteomes" id="UP001595912">
    <property type="component" value="Unassembled WGS sequence"/>
</dbReference>
<feature type="domain" description="RNA polymerase sigma factor 70 region 4 type 2" evidence="7">
    <location>
        <begin position="133"/>
        <end position="180"/>
    </location>
</feature>
<evidence type="ECO:0000256" key="2">
    <source>
        <dbReference type="ARBA" id="ARBA00023015"/>
    </source>
</evidence>
<gene>
    <name evidence="8" type="ORF">ACFPIJ_52965</name>
</gene>
<accession>A0ABV9WCN7</accession>
<keyword evidence="2" id="KW-0805">Transcription regulation</keyword>
<dbReference type="InterPro" id="IPR007627">
    <property type="entry name" value="RNA_pol_sigma70_r2"/>
</dbReference>
<dbReference type="PANTHER" id="PTHR43133">
    <property type="entry name" value="RNA POLYMERASE ECF-TYPE SIGMA FACTO"/>
    <property type="match status" value="1"/>
</dbReference>
<dbReference type="InterPro" id="IPR013249">
    <property type="entry name" value="RNA_pol_sigma70_r4_t2"/>
</dbReference>
<dbReference type="SUPFAM" id="SSF88946">
    <property type="entry name" value="Sigma2 domain of RNA polymerase sigma factors"/>
    <property type="match status" value="1"/>
</dbReference>
<comment type="caution">
    <text evidence="8">The sequence shown here is derived from an EMBL/GenBank/DDBJ whole genome shotgun (WGS) entry which is preliminary data.</text>
</comment>
<proteinExistence type="inferred from homology"/>
<keyword evidence="9" id="KW-1185">Reference proteome</keyword>
<dbReference type="CDD" id="cd06171">
    <property type="entry name" value="Sigma70_r4"/>
    <property type="match status" value="1"/>
</dbReference>
<evidence type="ECO:0000313" key="8">
    <source>
        <dbReference type="EMBL" id="MFC5006521.1"/>
    </source>
</evidence>
<dbReference type="Pfam" id="PF08281">
    <property type="entry name" value="Sigma70_r4_2"/>
    <property type="match status" value="1"/>
</dbReference>
<dbReference type="InterPro" id="IPR013325">
    <property type="entry name" value="RNA_pol_sigma_r2"/>
</dbReference>